<dbReference type="Gene3D" id="3.40.30.10">
    <property type="entry name" value="Glutaredoxin"/>
    <property type="match status" value="1"/>
</dbReference>
<organism evidence="1">
    <name type="scientific">freshwater metagenome</name>
    <dbReference type="NCBI Taxonomy" id="449393"/>
    <lineage>
        <taxon>unclassified sequences</taxon>
        <taxon>metagenomes</taxon>
        <taxon>ecological metagenomes</taxon>
    </lineage>
</organism>
<dbReference type="SUPFAM" id="SSF52833">
    <property type="entry name" value="Thioredoxin-like"/>
    <property type="match status" value="1"/>
</dbReference>
<accession>A0A6J7E6Q2</accession>
<dbReference type="InterPro" id="IPR036249">
    <property type="entry name" value="Thioredoxin-like_sf"/>
</dbReference>
<dbReference type="Pfam" id="PF22234">
    <property type="entry name" value="Rv2466c-like"/>
    <property type="match status" value="1"/>
</dbReference>
<dbReference type="EMBL" id="CAFBLM010000054">
    <property type="protein sequence ID" value="CAB4876760.1"/>
    <property type="molecule type" value="Genomic_DNA"/>
</dbReference>
<protein>
    <submittedName>
        <fullName evidence="1">Unannotated protein</fullName>
    </submittedName>
</protein>
<gene>
    <name evidence="1" type="ORF">UFOPK3401_01123</name>
</gene>
<dbReference type="AlphaFoldDB" id="A0A6J7E6Q2"/>
<sequence length="206" mass="22563">MTEQTNAPTVIDVWFDPMCPWAWLTSRWVLEAAKVRTIDVRFHLMSLAVLNEHKDLPADFVDVMYKAWGPVRVIAAAQAQVGDAITEPLYTAISRRIFVDDRRDDPTVIDDALAELGLPAELAKAATSHEFDDVIRASHQSSQDAAQMEIGTPVVAINGIGYFGPVISPAPKGEAAGRLFDGLVLLAGSDGFYEIKRARSQPPVFD</sequence>
<name>A0A6J7E6Q2_9ZZZZ</name>
<evidence type="ECO:0000313" key="1">
    <source>
        <dbReference type="EMBL" id="CAB4876760.1"/>
    </source>
</evidence>
<dbReference type="InterPro" id="IPR053977">
    <property type="entry name" value="Rv2466c-like"/>
</dbReference>
<reference evidence="1" key="1">
    <citation type="submission" date="2020-05" db="EMBL/GenBank/DDBJ databases">
        <authorList>
            <person name="Chiriac C."/>
            <person name="Salcher M."/>
            <person name="Ghai R."/>
            <person name="Kavagutti S V."/>
        </authorList>
    </citation>
    <scope>NUCLEOTIDE SEQUENCE</scope>
</reference>
<proteinExistence type="predicted"/>